<dbReference type="EMBL" id="FXBM01000004">
    <property type="protein sequence ID" value="SMH50938.1"/>
    <property type="molecule type" value="Genomic_DNA"/>
</dbReference>
<feature type="transmembrane region" description="Helical" evidence="1">
    <location>
        <begin position="94"/>
        <end position="115"/>
    </location>
</feature>
<keyword evidence="1" id="KW-1133">Transmembrane helix</keyword>
<feature type="transmembrane region" description="Helical" evidence="1">
    <location>
        <begin position="193"/>
        <end position="211"/>
    </location>
</feature>
<gene>
    <name evidence="2" type="ORF">SAMN06295885_3638</name>
</gene>
<reference evidence="3" key="1">
    <citation type="submission" date="2017-04" db="EMBL/GenBank/DDBJ databases">
        <authorList>
            <person name="Varghese N."/>
            <person name="Submissions S."/>
        </authorList>
    </citation>
    <scope>NUCLEOTIDE SEQUENCE [LARGE SCALE GENOMIC DNA]</scope>
    <source>
        <strain evidence="3">VKM Ac-2121</strain>
    </source>
</reference>
<dbReference type="RefSeq" id="WP_085478022.1">
    <property type="nucleotide sequence ID" value="NZ_FXBM01000004.1"/>
</dbReference>
<protein>
    <submittedName>
        <fullName evidence="2">Uncharacterized protein</fullName>
    </submittedName>
</protein>
<keyword evidence="3" id="KW-1185">Reference proteome</keyword>
<feature type="transmembrane region" description="Helical" evidence="1">
    <location>
        <begin position="218"/>
        <end position="241"/>
    </location>
</feature>
<evidence type="ECO:0000313" key="2">
    <source>
        <dbReference type="EMBL" id="SMH50938.1"/>
    </source>
</evidence>
<accession>A0A1X7PJM3</accession>
<evidence type="ECO:0000256" key="1">
    <source>
        <dbReference type="SAM" id="Phobius"/>
    </source>
</evidence>
<dbReference type="OrthoDB" id="5019680at2"/>
<feature type="transmembrane region" description="Helical" evidence="1">
    <location>
        <begin position="127"/>
        <end position="151"/>
    </location>
</feature>
<organism evidence="2 3">
    <name type="scientific">Rathayibacter oskolensis</name>
    <dbReference type="NCBI Taxonomy" id="1891671"/>
    <lineage>
        <taxon>Bacteria</taxon>
        <taxon>Bacillati</taxon>
        <taxon>Actinomycetota</taxon>
        <taxon>Actinomycetes</taxon>
        <taxon>Micrococcales</taxon>
        <taxon>Microbacteriaceae</taxon>
        <taxon>Rathayibacter</taxon>
    </lineage>
</organism>
<dbReference type="Proteomes" id="UP000193711">
    <property type="component" value="Unassembled WGS sequence"/>
</dbReference>
<proteinExistence type="predicted"/>
<evidence type="ECO:0000313" key="3">
    <source>
        <dbReference type="Proteomes" id="UP000193711"/>
    </source>
</evidence>
<dbReference type="AlphaFoldDB" id="A0A1X7PJM3"/>
<feature type="transmembrane region" description="Helical" evidence="1">
    <location>
        <begin position="59"/>
        <end position="82"/>
    </location>
</feature>
<name>A0A1X7PJM3_9MICO</name>
<feature type="transmembrane region" description="Helical" evidence="1">
    <location>
        <begin position="261"/>
        <end position="292"/>
    </location>
</feature>
<sequence length="302" mass="30327">MTPRSDRRLLPSIATGAAAAVVGLLPWLLTGLRLPVQNLWAVEVAPEAMPLALLPFSQYSIVLIAAVILVGSALAGLAVRVGPAVRAGRGPRTLGAAIGAIGVQVIALVQSAVTVAGGLSEGTASDLYLAALVAGAVGSIVVGAVVLLLIARAAEPGAAIGVSIAAIAAGSWLTTLVAPLTTDSAAGLGVLNAVQWLPGILAGLGLAWCGLTSVVRALAWAVSLVLLWVGPTLVTAVSSAAGSRVLAPYPLEMLDYGSQVFTTALMIPAVSLRTALTALVVGAVGFIVLSAVRRRRDRPLRS</sequence>
<feature type="transmembrane region" description="Helical" evidence="1">
    <location>
        <begin position="9"/>
        <end position="29"/>
    </location>
</feature>
<keyword evidence="1" id="KW-0472">Membrane</keyword>
<feature type="transmembrane region" description="Helical" evidence="1">
    <location>
        <begin position="158"/>
        <end position="181"/>
    </location>
</feature>
<keyword evidence="1" id="KW-0812">Transmembrane</keyword>
<dbReference type="STRING" id="1891671.SAMN06295885_3638"/>